<dbReference type="PANTHER" id="PTHR36440:SF1">
    <property type="entry name" value="PUTATIVE (AFU_ORTHOLOGUE AFUA_8G07350)-RELATED"/>
    <property type="match status" value="1"/>
</dbReference>
<evidence type="ECO:0000313" key="2">
    <source>
        <dbReference type="EMBL" id="TCO28246.1"/>
    </source>
</evidence>
<dbReference type="InterPro" id="IPR011051">
    <property type="entry name" value="RmlC_Cupin_sf"/>
</dbReference>
<dbReference type="Pfam" id="PF07883">
    <property type="entry name" value="Cupin_2"/>
    <property type="match status" value="1"/>
</dbReference>
<name>A0A4R2HHD7_9ACTN</name>
<comment type="caution">
    <text evidence="2">The sequence shown here is derived from an EMBL/GenBank/DDBJ whole genome shotgun (WGS) entry which is preliminary data.</text>
</comment>
<evidence type="ECO:0000313" key="3">
    <source>
        <dbReference type="Proteomes" id="UP000294508"/>
    </source>
</evidence>
<organism evidence="2 3">
    <name type="scientific">Kribbella steppae</name>
    <dbReference type="NCBI Taxonomy" id="2512223"/>
    <lineage>
        <taxon>Bacteria</taxon>
        <taxon>Bacillati</taxon>
        <taxon>Actinomycetota</taxon>
        <taxon>Actinomycetes</taxon>
        <taxon>Propionibacteriales</taxon>
        <taxon>Kribbellaceae</taxon>
        <taxon>Kribbella</taxon>
    </lineage>
</organism>
<protein>
    <submittedName>
        <fullName evidence="2">Quercetin dioxygenase-like cupin family protein</fullName>
    </submittedName>
</protein>
<dbReference type="SUPFAM" id="SSF51182">
    <property type="entry name" value="RmlC-like cupins"/>
    <property type="match status" value="1"/>
</dbReference>
<keyword evidence="2" id="KW-0223">Dioxygenase</keyword>
<dbReference type="CDD" id="cd02215">
    <property type="entry name" value="cupin_QDO_N_C"/>
    <property type="match status" value="1"/>
</dbReference>
<dbReference type="Proteomes" id="UP000294508">
    <property type="component" value="Unassembled WGS sequence"/>
</dbReference>
<accession>A0A4R2HHD7</accession>
<dbReference type="InterPro" id="IPR013096">
    <property type="entry name" value="Cupin_2"/>
</dbReference>
<dbReference type="RefSeq" id="WP_132210443.1">
    <property type="nucleotide sequence ID" value="NZ_SLWN01000006.1"/>
</dbReference>
<dbReference type="EMBL" id="SLWN01000006">
    <property type="protein sequence ID" value="TCO28246.1"/>
    <property type="molecule type" value="Genomic_DNA"/>
</dbReference>
<feature type="domain" description="Cupin type-2" evidence="1">
    <location>
        <begin position="46"/>
        <end position="101"/>
    </location>
</feature>
<reference evidence="2 3" key="1">
    <citation type="journal article" date="2015" name="Stand. Genomic Sci.">
        <title>Genomic Encyclopedia of Bacterial and Archaeal Type Strains, Phase III: the genomes of soil and plant-associated and newly described type strains.</title>
        <authorList>
            <person name="Whitman W.B."/>
            <person name="Woyke T."/>
            <person name="Klenk H.P."/>
            <person name="Zhou Y."/>
            <person name="Lilburn T.G."/>
            <person name="Beck B.J."/>
            <person name="De Vos P."/>
            <person name="Vandamme P."/>
            <person name="Eisen J.A."/>
            <person name="Garrity G."/>
            <person name="Hugenholtz P."/>
            <person name="Kyrpides N.C."/>
        </authorList>
    </citation>
    <scope>NUCLEOTIDE SEQUENCE [LARGE SCALE GENOMIC DNA]</scope>
    <source>
        <strain evidence="2 3">VKM Ac-2572</strain>
    </source>
</reference>
<evidence type="ECO:0000259" key="1">
    <source>
        <dbReference type="Pfam" id="PF07883"/>
    </source>
</evidence>
<dbReference type="OrthoDB" id="6058at2"/>
<dbReference type="GO" id="GO:0051213">
    <property type="term" value="F:dioxygenase activity"/>
    <property type="evidence" value="ECO:0007669"/>
    <property type="project" value="UniProtKB-KW"/>
</dbReference>
<dbReference type="Gene3D" id="2.60.120.10">
    <property type="entry name" value="Jelly Rolls"/>
    <property type="match status" value="1"/>
</dbReference>
<dbReference type="AlphaFoldDB" id="A0A4R2HHD7"/>
<dbReference type="InterPro" id="IPR053146">
    <property type="entry name" value="QDO-like"/>
</dbReference>
<proteinExistence type="predicted"/>
<keyword evidence="2" id="KW-0560">Oxidoreductase</keyword>
<sequence length="158" mass="17123">MTTLAATVRDQGEGERRWFSGGGLHTWLATSDETGGAFLLFEFTGEQGKVTPVHIHPASDETFYLLDGEIQLDLDGKRRNLSAGGVVVIPRGVPHAFMVVSPTTRFLTIQTPGTDEAFYRLASEPAPEGSRPTPVDFDRIRDAAEKTGAIQILGPPPF</sequence>
<keyword evidence="3" id="KW-1185">Reference proteome</keyword>
<dbReference type="InterPro" id="IPR014710">
    <property type="entry name" value="RmlC-like_jellyroll"/>
</dbReference>
<gene>
    <name evidence="2" type="ORF">EV652_106231</name>
</gene>
<dbReference type="PANTHER" id="PTHR36440">
    <property type="entry name" value="PUTATIVE (AFU_ORTHOLOGUE AFUA_8G07350)-RELATED"/>
    <property type="match status" value="1"/>
</dbReference>